<dbReference type="EMBL" id="PNYC01000005">
    <property type="protein sequence ID" value="PMS37088.1"/>
    <property type="molecule type" value="Genomic_DNA"/>
</dbReference>
<comment type="caution">
    <text evidence="1">The sequence shown here is derived from an EMBL/GenBank/DDBJ whole genome shotgun (WGS) entry which is preliminary data.</text>
</comment>
<protein>
    <submittedName>
        <fullName evidence="1">Uncharacterized protein</fullName>
    </submittedName>
</protein>
<keyword evidence="2" id="KW-1185">Reference proteome</keyword>
<dbReference type="Proteomes" id="UP000235777">
    <property type="component" value="Unassembled WGS sequence"/>
</dbReference>
<proteinExistence type="predicted"/>
<name>A0A2N7X5P4_9BURK</name>
<gene>
    <name evidence="1" type="ORF">C0Z20_10270</name>
</gene>
<dbReference type="RefSeq" id="WP_018440544.1">
    <property type="nucleotide sequence ID" value="NZ_KB890171.1"/>
</dbReference>
<organism evidence="1 2">
    <name type="scientific">Trinickia symbiotica</name>
    <dbReference type="NCBI Taxonomy" id="863227"/>
    <lineage>
        <taxon>Bacteria</taxon>
        <taxon>Pseudomonadati</taxon>
        <taxon>Pseudomonadota</taxon>
        <taxon>Betaproteobacteria</taxon>
        <taxon>Burkholderiales</taxon>
        <taxon>Burkholderiaceae</taxon>
        <taxon>Trinickia</taxon>
    </lineage>
</organism>
<accession>A0A2N7X5P4</accession>
<sequence length="212" mass="24002">MEEKQVSDRDYFVDQAGAKAFNEAFLRLVAEQHKQIVAQYMSAENSLRFRHRGSWEYPGAPEAVVGQPRQHSSAVETQFQHLVDNDLDTIYRNVQTLRDAMHRQFATMLYSTMSSVCEQTGNMVDAKAAGSVENALLEMMEKIELVADHNGEVRLPQIHASPETAAHMAESLSAVSPEFKQRLDDILQLKREEAIARESERKAKFARYGDDA</sequence>
<dbReference type="STRING" id="863227.GCA_000373005_01990"/>
<evidence type="ECO:0000313" key="1">
    <source>
        <dbReference type="EMBL" id="PMS37088.1"/>
    </source>
</evidence>
<dbReference type="AlphaFoldDB" id="A0A2N7X5P4"/>
<reference evidence="1 2" key="1">
    <citation type="submission" date="2018-01" db="EMBL/GenBank/DDBJ databases">
        <title>Whole genome analyses suggest that Burkholderia sensu lato contains two further novel genera in the rhizoxinica-symbiotica group Mycetohabitans gen. nov., and Trinickia gen. nov.: implications for the evolution of diazotrophy and nodulation in the Burkholderiaceae.</title>
        <authorList>
            <person name="Estrada-de los Santos P."/>
            <person name="Palmer M."/>
            <person name="Chavez-Ramirez B."/>
            <person name="Beukes C."/>
            <person name="Steenkamp E.T."/>
            <person name="Hirsch A.M."/>
            <person name="Manyaka P."/>
            <person name="Maluk M."/>
            <person name="Lafos M."/>
            <person name="Crook M."/>
            <person name="Gross E."/>
            <person name="Simon M.F."/>
            <person name="Bueno dos Reis Junior F."/>
            <person name="Poole P.S."/>
            <person name="Venter S.N."/>
            <person name="James E.K."/>
        </authorList>
    </citation>
    <scope>NUCLEOTIDE SEQUENCE [LARGE SCALE GENOMIC DNA]</scope>
    <source>
        <strain evidence="1 2">JPY 581</strain>
    </source>
</reference>
<dbReference type="OrthoDB" id="7018027at2"/>
<evidence type="ECO:0000313" key="2">
    <source>
        <dbReference type="Proteomes" id="UP000235777"/>
    </source>
</evidence>